<dbReference type="SUPFAM" id="SSF53756">
    <property type="entry name" value="UDP-Glycosyltransferase/glycogen phosphorylase"/>
    <property type="match status" value="1"/>
</dbReference>
<comment type="caution">
    <text evidence="3">The sequence shown here is derived from an EMBL/GenBank/DDBJ whole genome shotgun (WGS) entry which is preliminary data.</text>
</comment>
<dbReference type="Pfam" id="PF13439">
    <property type="entry name" value="Glyco_transf_4"/>
    <property type="match status" value="1"/>
</dbReference>
<evidence type="ECO:0000259" key="2">
    <source>
        <dbReference type="Pfam" id="PF13439"/>
    </source>
</evidence>
<dbReference type="RefSeq" id="WP_164454349.1">
    <property type="nucleotide sequence ID" value="NZ_JAAIJQ010000066.1"/>
</dbReference>
<name>A0A6M0K2A9_9GAMM</name>
<keyword evidence="4" id="KW-1185">Reference proteome</keyword>
<evidence type="ECO:0000313" key="3">
    <source>
        <dbReference type="EMBL" id="NEV63886.1"/>
    </source>
</evidence>
<dbReference type="InterPro" id="IPR028098">
    <property type="entry name" value="Glyco_trans_4-like_N"/>
</dbReference>
<sequence length="371" mass="39944">MSQIADRRLALFASFSGAGGVERMLLNLALGIAAQGVQIDLLAVRTESPHLTDLPDGIRLVRLTSKHTQLAIPELARYLKTQRPPALLAAKDRAGRAAVLAKLLAGSSTRLALRLGTNLSEAMSERSVMERWLRYLPIRGLYPHIDQIIAVSAGVAADTARISGVEPAKIRVIRNPVITPELPALAAAPCPHPWLQPGQPPVLMGAGRLQRQKDFPTLIRAFAKVREVRDCRLMILGEGAGRETLERLIRELGLRDAVAMPGFQANPYAYLARAAVFVLSSAWEGSPNVLTEAMALGVPVVATDCPSGPSEILDHGRYGHLVPVADTECMADAMLKTLERPTDAAELKSAVAEYEQARSARAYLEALGLSA</sequence>
<feature type="domain" description="Glycosyltransferase subfamily 4-like N-terminal" evidence="2">
    <location>
        <begin position="19"/>
        <end position="177"/>
    </location>
</feature>
<dbReference type="Gene3D" id="3.40.50.2000">
    <property type="entry name" value="Glycogen Phosphorylase B"/>
    <property type="match status" value="2"/>
</dbReference>
<gene>
    <name evidence="3" type="ORF">G3446_18680</name>
</gene>
<dbReference type="GO" id="GO:0016757">
    <property type="term" value="F:glycosyltransferase activity"/>
    <property type="evidence" value="ECO:0007669"/>
    <property type="project" value="UniProtKB-ARBA"/>
</dbReference>
<dbReference type="Proteomes" id="UP000483379">
    <property type="component" value="Unassembled WGS sequence"/>
</dbReference>
<dbReference type="PANTHER" id="PTHR12526">
    <property type="entry name" value="GLYCOSYLTRANSFERASE"/>
    <property type="match status" value="1"/>
</dbReference>
<feature type="domain" description="Glycosyl transferase family 1" evidence="1">
    <location>
        <begin position="197"/>
        <end position="349"/>
    </location>
</feature>
<dbReference type="Pfam" id="PF00534">
    <property type="entry name" value="Glycos_transf_1"/>
    <property type="match status" value="1"/>
</dbReference>
<dbReference type="PANTHER" id="PTHR12526:SF630">
    <property type="entry name" value="GLYCOSYLTRANSFERASE"/>
    <property type="match status" value="1"/>
</dbReference>
<dbReference type="AlphaFoldDB" id="A0A6M0K2A9"/>
<reference evidence="3 4" key="1">
    <citation type="submission" date="2020-02" db="EMBL/GenBank/DDBJ databases">
        <title>Genome sequences of Thiorhodococcus mannitoliphagus and Thiorhodococcus minor, purple sulfur photosynthetic bacteria in the gammaproteobacterial family, Chromatiaceae.</title>
        <authorList>
            <person name="Aviles F.A."/>
            <person name="Meyer T.E."/>
            <person name="Kyndt J.A."/>
        </authorList>
    </citation>
    <scope>NUCLEOTIDE SEQUENCE [LARGE SCALE GENOMIC DNA]</scope>
    <source>
        <strain evidence="3 4">DSM 11518</strain>
    </source>
</reference>
<evidence type="ECO:0000313" key="4">
    <source>
        <dbReference type="Proteomes" id="UP000483379"/>
    </source>
</evidence>
<proteinExistence type="predicted"/>
<protein>
    <submittedName>
        <fullName evidence="3">Glycosyltransferase</fullName>
    </submittedName>
</protein>
<keyword evidence="3" id="KW-0808">Transferase</keyword>
<dbReference type="CDD" id="cd03811">
    <property type="entry name" value="GT4_GT28_WabH-like"/>
    <property type="match status" value="1"/>
</dbReference>
<dbReference type="EMBL" id="JAAIJQ010000066">
    <property type="protein sequence ID" value="NEV63886.1"/>
    <property type="molecule type" value="Genomic_DNA"/>
</dbReference>
<evidence type="ECO:0000259" key="1">
    <source>
        <dbReference type="Pfam" id="PF00534"/>
    </source>
</evidence>
<accession>A0A6M0K2A9</accession>
<organism evidence="3 4">
    <name type="scientific">Thiorhodococcus minor</name>
    <dbReference type="NCBI Taxonomy" id="57489"/>
    <lineage>
        <taxon>Bacteria</taxon>
        <taxon>Pseudomonadati</taxon>
        <taxon>Pseudomonadota</taxon>
        <taxon>Gammaproteobacteria</taxon>
        <taxon>Chromatiales</taxon>
        <taxon>Chromatiaceae</taxon>
        <taxon>Thiorhodococcus</taxon>
    </lineage>
</organism>
<dbReference type="InterPro" id="IPR001296">
    <property type="entry name" value="Glyco_trans_1"/>
</dbReference>